<protein>
    <submittedName>
        <fullName evidence="4">DUF4097 family beta strand repeat protein</fullName>
    </submittedName>
</protein>
<feature type="region of interest" description="Disordered" evidence="1">
    <location>
        <begin position="281"/>
        <end position="311"/>
    </location>
</feature>
<reference evidence="4 5" key="1">
    <citation type="submission" date="2021-03" db="EMBL/GenBank/DDBJ databases">
        <title>Genomic and phenotypic characterization of Chloracidobacterium isolates provides evidence for multiple species.</title>
        <authorList>
            <person name="Saini M.K."/>
            <person name="Costas A.M.G."/>
            <person name="Tank M."/>
            <person name="Bryant D.A."/>
        </authorList>
    </citation>
    <scope>NUCLEOTIDE SEQUENCE [LARGE SCALE GENOMIC DNA]</scope>
    <source>
        <strain evidence="4 5">N</strain>
    </source>
</reference>
<proteinExistence type="predicted"/>
<feature type="chain" id="PRO_5047270686" evidence="2">
    <location>
        <begin position="25"/>
        <end position="349"/>
    </location>
</feature>
<dbReference type="EMBL" id="CP072643">
    <property type="protein sequence ID" value="QUV95426.1"/>
    <property type="molecule type" value="Genomic_DNA"/>
</dbReference>
<organism evidence="4 5">
    <name type="scientific">Chloracidobacterium sp. N</name>
    <dbReference type="NCBI Taxonomy" id="2821540"/>
    <lineage>
        <taxon>Bacteria</taxon>
        <taxon>Pseudomonadati</taxon>
        <taxon>Acidobacteriota</taxon>
        <taxon>Terriglobia</taxon>
        <taxon>Terriglobales</taxon>
        <taxon>Acidobacteriaceae</taxon>
        <taxon>Chloracidobacterium</taxon>
        <taxon>Chloracidobacterium aggregatum</taxon>
    </lineage>
</organism>
<sequence>MKSVVLVVRILALAWLLSGLPALAQEIRQPIERNGRITVVCQVGEVAITGGDEAVLTVTTDGNPATVKVKQLAGGAYDISIDPPVIPHRLRITVPREASLQEVRTRNANVTVRAVAAANVATVSGGVLVEQVPGPVNVTTMSGRIRLTEVGTVQLRTVSGDTQVQAVTGSVMVSAVSGKLEASHIGGDLTAQLVSGNASIRCSRGRVDVSTFSGEVRLSRLENEVVVETTSGNVFFVGALTPVKRCTINALSGDIRLAVPETCGFETRFKSFSGTLKSDFPVGGADASGSGPDTEPLPGPGAPPPPPRHGRFVVWRHGDGAAKVLLSTFSGTVSFVRADPEAEPPCHQP</sequence>
<name>A0ABX8B750_9BACT</name>
<gene>
    <name evidence="4" type="ORF">J8C05_11295</name>
</gene>
<keyword evidence="2" id="KW-0732">Signal</keyword>
<dbReference type="InterPro" id="IPR025164">
    <property type="entry name" value="Toastrack_DUF4097"/>
</dbReference>
<evidence type="ECO:0000259" key="3">
    <source>
        <dbReference type="Pfam" id="PF13349"/>
    </source>
</evidence>
<feature type="signal peptide" evidence="2">
    <location>
        <begin position="1"/>
        <end position="24"/>
    </location>
</feature>
<evidence type="ECO:0000313" key="5">
    <source>
        <dbReference type="Proteomes" id="UP000677668"/>
    </source>
</evidence>
<accession>A0ABX8B750</accession>
<dbReference type="RefSeq" id="WP_211423649.1">
    <property type="nucleotide sequence ID" value="NZ_CP072643.1"/>
</dbReference>
<feature type="domain" description="DUF4097" evidence="3">
    <location>
        <begin position="88"/>
        <end position="220"/>
    </location>
</feature>
<dbReference type="Pfam" id="PF13349">
    <property type="entry name" value="DUF4097"/>
    <property type="match status" value="1"/>
</dbReference>
<feature type="compositionally biased region" description="Pro residues" evidence="1">
    <location>
        <begin position="295"/>
        <end position="307"/>
    </location>
</feature>
<keyword evidence="5" id="KW-1185">Reference proteome</keyword>
<evidence type="ECO:0000256" key="1">
    <source>
        <dbReference type="SAM" id="MobiDB-lite"/>
    </source>
</evidence>
<evidence type="ECO:0000313" key="4">
    <source>
        <dbReference type="EMBL" id="QUV95426.1"/>
    </source>
</evidence>
<dbReference type="Proteomes" id="UP000677668">
    <property type="component" value="Chromosome 2"/>
</dbReference>
<evidence type="ECO:0000256" key="2">
    <source>
        <dbReference type="SAM" id="SignalP"/>
    </source>
</evidence>